<name>A0AA97F6Z5_9SPHN</name>
<dbReference type="KEGG" id="acoa:RB602_14870"/>
<organism evidence="1 2">
    <name type="scientific">Alterisphingorhabdus coralli</name>
    <dbReference type="NCBI Taxonomy" id="3071408"/>
    <lineage>
        <taxon>Bacteria</taxon>
        <taxon>Pseudomonadati</taxon>
        <taxon>Pseudomonadota</taxon>
        <taxon>Alphaproteobacteria</taxon>
        <taxon>Sphingomonadales</taxon>
        <taxon>Sphingomonadaceae</taxon>
        <taxon>Alterisphingorhabdus (ex Yan et al. 2024)</taxon>
    </lineage>
</organism>
<evidence type="ECO:0000313" key="2">
    <source>
        <dbReference type="Proteomes" id="UP001302429"/>
    </source>
</evidence>
<gene>
    <name evidence="1" type="ORF">RB602_14870</name>
</gene>
<dbReference type="RefSeq" id="WP_317081684.1">
    <property type="nucleotide sequence ID" value="NZ_CP136594.1"/>
</dbReference>
<dbReference type="AlphaFoldDB" id="A0AA97F6Z5"/>
<dbReference type="Proteomes" id="UP001302429">
    <property type="component" value="Chromosome"/>
</dbReference>
<dbReference type="Gene3D" id="1.10.8.930">
    <property type="entry name" value="Protein of unknown function DUF1465"/>
    <property type="match status" value="1"/>
</dbReference>
<evidence type="ECO:0000313" key="1">
    <source>
        <dbReference type="EMBL" id="WOE75091.1"/>
    </source>
</evidence>
<sequence>MPLSKNITPALVDSLYYESMALAEEARAHFSDTGTRDLANTVLSPTRQVELSCESLKVTTRLMHSIAWLLNRKAYFAGELSERQLRAASNDLGQAASSDPDVVATLDPHSRYLVKASEEIFARIERMEERFQQDRLQKMAVDTRLSPALAMQDYLRSSLRSRHFGVVEPDCGCGASACA</sequence>
<keyword evidence="2" id="KW-1185">Reference proteome</keyword>
<dbReference type="InterPro" id="IPR010848">
    <property type="entry name" value="DUF1465"/>
</dbReference>
<protein>
    <submittedName>
        <fullName evidence="1">DUF1465 family protein</fullName>
    </submittedName>
</protein>
<proteinExistence type="predicted"/>
<reference evidence="1 2" key="1">
    <citation type="submission" date="2023-10" db="EMBL/GenBank/DDBJ databases">
        <title>Complete genome sequence of a Sphingomonadaceae bacterium.</title>
        <authorList>
            <person name="Yan C."/>
        </authorList>
    </citation>
    <scope>NUCLEOTIDE SEQUENCE [LARGE SCALE GENOMIC DNA]</scope>
    <source>
        <strain evidence="1 2">SCSIO 66989</strain>
    </source>
</reference>
<dbReference type="EMBL" id="CP136594">
    <property type="protein sequence ID" value="WOE75091.1"/>
    <property type="molecule type" value="Genomic_DNA"/>
</dbReference>
<accession>A0AA97F6Z5</accession>
<dbReference type="Pfam" id="PF07323">
    <property type="entry name" value="DUF1465"/>
    <property type="match status" value="1"/>
</dbReference>
<dbReference type="InterPro" id="IPR038301">
    <property type="entry name" value="AraC-like_sf"/>
</dbReference>